<proteinExistence type="predicted"/>
<feature type="transmembrane region" description="Helical" evidence="1">
    <location>
        <begin position="20"/>
        <end position="38"/>
    </location>
</feature>
<keyword evidence="1" id="KW-0812">Transmembrane</keyword>
<dbReference type="RefSeq" id="WP_149769866.1">
    <property type="nucleotide sequence ID" value="NZ_VDFQ02000003.1"/>
</dbReference>
<dbReference type="EMBL" id="VDFQ02000003">
    <property type="protein sequence ID" value="KAA1422916.1"/>
    <property type="molecule type" value="Genomic_DNA"/>
</dbReference>
<dbReference type="Proteomes" id="UP000307768">
    <property type="component" value="Unassembled WGS sequence"/>
</dbReference>
<reference evidence="2 3" key="1">
    <citation type="submission" date="2019-09" db="EMBL/GenBank/DDBJ databases">
        <title>Mumia zhuanghuii sp. nov. isolated from the intestinal contents of plateau pika (Ochotona curzoniae) in the Qinghai-Tibet plateau of China.</title>
        <authorList>
            <person name="Tian Z."/>
        </authorList>
    </citation>
    <scope>NUCLEOTIDE SEQUENCE [LARGE SCALE GENOMIC DNA]</scope>
    <source>
        <strain evidence="3">350</strain>
    </source>
</reference>
<gene>
    <name evidence="2" type="ORF">FE697_012295</name>
</gene>
<organism evidence="2 3">
    <name type="scientific">Mumia zhuanghuii</name>
    <dbReference type="NCBI Taxonomy" id="2585211"/>
    <lineage>
        <taxon>Bacteria</taxon>
        <taxon>Bacillati</taxon>
        <taxon>Actinomycetota</taxon>
        <taxon>Actinomycetes</taxon>
        <taxon>Propionibacteriales</taxon>
        <taxon>Nocardioidaceae</taxon>
        <taxon>Mumia</taxon>
    </lineage>
</organism>
<dbReference type="OrthoDB" id="3296472at2"/>
<dbReference type="AlphaFoldDB" id="A0A5Q6RY80"/>
<protein>
    <recommendedName>
        <fullName evidence="4">DUF4157 domain-containing protein</fullName>
    </recommendedName>
</protein>
<comment type="caution">
    <text evidence="2">The sequence shown here is derived from an EMBL/GenBank/DDBJ whole genome shotgun (WGS) entry which is preliminary data.</text>
</comment>
<sequence length="148" mass="16756">MPSAEPLLPHTAWTRVRTAVNWINLSTVLGLLTAWVGGAQIRRRGRGTYVATGYRWRIPAASAFTVGSVIVSRHGEERFARRPALLLHEDRHCTQYAWCLGPVMLPLYFAGVGVSYVVAGDHWSYNPFERLAVLVDGDYRPNPPRWRR</sequence>
<evidence type="ECO:0000256" key="1">
    <source>
        <dbReference type="SAM" id="Phobius"/>
    </source>
</evidence>
<name>A0A5Q6RY80_9ACTN</name>
<keyword evidence="1" id="KW-1133">Transmembrane helix</keyword>
<feature type="transmembrane region" description="Helical" evidence="1">
    <location>
        <begin position="96"/>
        <end position="119"/>
    </location>
</feature>
<evidence type="ECO:0000313" key="2">
    <source>
        <dbReference type="EMBL" id="KAA1422916.1"/>
    </source>
</evidence>
<evidence type="ECO:0008006" key="4">
    <source>
        <dbReference type="Google" id="ProtNLM"/>
    </source>
</evidence>
<evidence type="ECO:0000313" key="3">
    <source>
        <dbReference type="Proteomes" id="UP000307768"/>
    </source>
</evidence>
<keyword evidence="1" id="KW-0472">Membrane</keyword>
<accession>A0A5Q6RY80</accession>